<comment type="caution">
    <text evidence="1">The sequence shown here is derived from an EMBL/GenBank/DDBJ whole genome shotgun (WGS) entry which is preliminary data.</text>
</comment>
<dbReference type="AlphaFoldDB" id="A0A3M6UAQ8"/>
<accession>A0A3M6UAQ8</accession>
<reference evidence="1 2" key="1">
    <citation type="journal article" date="2018" name="Sci. Rep.">
        <title>Comparative analysis of the Pocillopora damicornis genome highlights role of immune system in coral evolution.</title>
        <authorList>
            <person name="Cunning R."/>
            <person name="Bay R.A."/>
            <person name="Gillette P."/>
            <person name="Baker A.C."/>
            <person name="Traylor-Knowles N."/>
        </authorList>
    </citation>
    <scope>NUCLEOTIDE SEQUENCE [LARGE SCALE GENOMIC DNA]</scope>
    <source>
        <strain evidence="1">RSMAS</strain>
        <tissue evidence="1">Whole animal</tissue>
    </source>
</reference>
<sequence length="530" mass="60961">METINEPRILYREFFLETAFQRAHNNWKHQTAQLGPMQFNSDWEETLNDIDELIQSELGCSLSGLSPYDVAHLSNKIESRESYTQFKTKTSSSDPSKWNLSGNMNKIVHAPQKSTAAKATGHVNNNNEDIVEVQILDLRDVYEKKTKKGPKGLEYRLENPKVMVKVHADLEITEVCAFVKRCARAAMRTHDNRAKILCSLSITPLFNFKRKSGAVKLTVSVLEKEKKRQVISVDLGSVYMNQDGDNFYWLEKADVTERNKWEVTLKIDLVSGLTARATSRPFRVTTKVNYKRNIQDYSSVGKVQNLICNVMRSNQTSSDNDHVNDDVFLESNEMEKNHFRQMQDTRAMADDNDDNLLTHNLLCFKLDETDDWWSIASSNNVNDSSSVLSPLAHERIILQPNTILQRPTVASYFGQKSEISCIMEQPELSGLLKLVRKRTTEESATIKQEKKTRRKKSLLDANYAWACGYCFFERRKKSTIRAHLIQGVCQRSRLYRRKSKKRRSFSARGRLLSNGLENSDLEKHKGRSNK</sequence>
<dbReference type="EMBL" id="RCHS01001902">
    <property type="protein sequence ID" value="RMX50740.1"/>
    <property type="molecule type" value="Genomic_DNA"/>
</dbReference>
<protein>
    <submittedName>
        <fullName evidence="1">Uncharacterized protein</fullName>
    </submittedName>
</protein>
<name>A0A3M6UAQ8_POCDA</name>
<dbReference type="Proteomes" id="UP000275408">
    <property type="component" value="Unassembled WGS sequence"/>
</dbReference>
<dbReference type="OrthoDB" id="10517761at2759"/>
<keyword evidence="2" id="KW-1185">Reference proteome</keyword>
<proteinExistence type="predicted"/>
<evidence type="ECO:0000313" key="2">
    <source>
        <dbReference type="Proteomes" id="UP000275408"/>
    </source>
</evidence>
<gene>
    <name evidence="1" type="ORF">pdam_00018282</name>
</gene>
<evidence type="ECO:0000313" key="1">
    <source>
        <dbReference type="EMBL" id="RMX50740.1"/>
    </source>
</evidence>
<organism evidence="1 2">
    <name type="scientific">Pocillopora damicornis</name>
    <name type="common">Cauliflower coral</name>
    <name type="synonym">Millepora damicornis</name>
    <dbReference type="NCBI Taxonomy" id="46731"/>
    <lineage>
        <taxon>Eukaryota</taxon>
        <taxon>Metazoa</taxon>
        <taxon>Cnidaria</taxon>
        <taxon>Anthozoa</taxon>
        <taxon>Hexacorallia</taxon>
        <taxon>Scleractinia</taxon>
        <taxon>Astrocoeniina</taxon>
        <taxon>Pocilloporidae</taxon>
        <taxon>Pocillopora</taxon>
    </lineage>
</organism>